<evidence type="ECO:0000313" key="2">
    <source>
        <dbReference type="Proteomes" id="UP001074726"/>
    </source>
</evidence>
<name>A0ABT4CFD9_9ACTN</name>
<proteinExistence type="predicted"/>
<comment type="caution">
    <text evidence="1">The sequence shown here is derived from an EMBL/GenBank/DDBJ whole genome shotgun (WGS) entry which is preliminary data.</text>
</comment>
<sequence>MTARQRLVLAIAGVLAGVLVGLAGCTGTEASDDGTALLTNTSGRDDLRVVVLDGNGKPFREAALDPAFRFDTQFTDRERQCLVAEDGSFEVRDGDGDVRVSHDFADREVCEHQELEITDDLELEWAD</sequence>
<evidence type="ECO:0000313" key="1">
    <source>
        <dbReference type="EMBL" id="MCY4726834.1"/>
    </source>
</evidence>
<dbReference type="EMBL" id="JAPPUX010000003">
    <property type="protein sequence ID" value="MCY4726834.1"/>
    <property type="molecule type" value="Genomic_DNA"/>
</dbReference>
<accession>A0ABT4CFD9</accession>
<protein>
    <recommendedName>
        <fullName evidence="3">Lipoprotein</fullName>
    </recommendedName>
</protein>
<evidence type="ECO:0008006" key="3">
    <source>
        <dbReference type="Google" id="ProtNLM"/>
    </source>
</evidence>
<dbReference type="PROSITE" id="PS51257">
    <property type="entry name" value="PROKAR_LIPOPROTEIN"/>
    <property type="match status" value="1"/>
</dbReference>
<organism evidence="1 2">
    <name type="scientific">Nocardioides pini</name>
    <dbReference type="NCBI Taxonomy" id="2975053"/>
    <lineage>
        <taxon>Bacteria</taxon>
        <taxon>Bacillati</taxon>
        <taxon>Actinomycetota</taxon>
        <taxon>Actinomycetes</taxon>
        <taxon>Propionibacteriales</taxon>
        <taxon>Nocardioidaceae</taxon>
        <taxon>Nocardioides</taxon>
    </lineage>
</organism>
<reference evidence="1" key="1">
    <citation type="submission" date="2022-08" db="EMBL/GenBank/DDBJ databases">
        <title>Genome sequencing of Nocardioides sp. STR2.</title>
        <authorList>
            <person name="So Y."/>
        </authorList>
    </citation>
    <scope>NUCLEOTIDE SEQUENCE</scope>
    <source>
        <strain evidence="1">STR2</strain>
    </source>
</reference>
<dbReference type="RefSeq" id="WP_268111750.1">
    <property type="nucleotide sequence ID" value="NZ_JAPPUX010000003.1"/>
</dbReference>
<dbReference type="Proteomes" id="UP001074726">
    <property type="component" value="Unassembled WGS sequence"/>
</dbReference>
<gene>
    <name evidence="1" type="ORF">NYO98_11150</name>
</gene>
<keyword evidence="2" id="KW-1185">Reference proteome</keyword>